<keyword evidence="9" id="KW-0963">Cytoplasm</keyword>
<feature type="binding site" evidence="9">
    <location>
        <position position="136"/>
    </location>
    <ligand>
        <name>Zn(2+)</name>
        <dbReference type="ChEBI" id="CHEBI:29105"/>
        <note>catalytic</note>
    </ligand>
</feature>
<name>A0A2U8DKS3_9CLOT</name>
<dbReference type="GO" id="GO:0004222">
    <property type="term" value="F:metalloendopeptidase activity"/>
    <property type="evidence" value="ECO:0007669"/>
    <property type="project" value="InterPro"/>
</dbReference>
<dbReference type="EMBL" id="CP020953">
    <property type="protein sequence ID" value="AWI03326.1"/>
    <property type="molecule type" value="Genomic_DNA"/>
</dbReference>
<dbReference type="AlphaFoldDB" id="A0A2U8DKS3"/>
<keyword evidence="4 9" id="KW-0540">Nuclease</keyword>
<dbReference type="NCBIfam" id="TIGR00043">
    <property type="entry name" value="rRNA maturation RNase YbeY"/>
    <property type="match status" value="1"/>
</dbReference>
<dbReference type="RefSeq" id="WP_032075672.1">
    <property type="nucleotide sequence ID" value="NZ_CP020953.1"/>
</dbReference>
<comment type="similarity">
    <text evidence="1 9">Belongs to the endoribonuclease YbeY family.</text>
</comment>
<evidence type="ECO:0000256" key="6">
    <source>
        <dbReference type="ARBA" id="ARBA00022759"/>
    </source>
</evidence>
<dbReference type="HAMAP" id="MF_00009">
    <property type="entry name" value="Endoribonucl_YbeY"/>
    <property type="match status" value="1"/>
</dbReference>
<keyword evidence="8 9" id="KW-0862">Zinc</keyword>
<organism evidence="10 11">
    <name type="scientific">Clostridium drakei</name>
    <dbReference type="NCBI Taxonomy" id="332101"/>
    <lineage>
        <taxon>Bacteria</taxon>
        <taxon>Bacillati</taxon>
        <taxon>Bacillota</taxon>
        <taxon>Clostridia</taxon>
        <taxon>Eubacteriales</taxon>
        <taxon>Clostridiaceae</taxon>
        <taxon>Clostridium</taxon>
    </lineage>
</organism>
<evidence type="ECO:0000256" key="2">
    <source>
        <dbReference type="ARBA" id="ARBA00022517"/>
    </source>
</evidence>
<dbReference type="SUPFAM" id="SSF55486">
    <property type="entry name" value="Metalloproteases ('zincins'), catalytic domain"/>
    <property type="match status" value="1"/>
</dbReference>
<dbReference type="Pfam" id="PF02130">
    <property type="entry name" value="YbeY"/>
    <property type="match status" value="1"/>
</dbReference>
<keyword evidence="11" id="KW-1185">Reference proteome</keyword>
<evidence type="ECO:0000256" key="1">
    <source>
        <dbReference type="ARBA" id="ARBA00010875"/>
    </source>
</evidence>
<dbReference type="Gene3D" id="3.40.390.30">
    <property type="entry name" value="Metalloproteases ('zincins'), catalytic domain"/>
    <property type="match status" value="1"/>
</dbReference>
<keyword evidence="2 9" id="KW-0690">Ribosome biogenesis</keyword>
<dbReference type="InterPro" id="IPR023091">
    <property type="entry name" value="MetalPrtase_cat_dom_sf_prd"/>
</dbReference>
<feature type="binding site" evidence="9">
    <location>
        <position position="142"/>
    </location>
    <ligand>
        <name>Zn(2+)</name>
        <dbReference type="ChEBI" id="CHEBI:29105"/>
        <note>catalytic</note>
    </ligand>
</feature>
<evidence type="ECO:0000313" key="11">
    <source>
        <dbReference type="Proteomes" id="UP000244910"/>
    </source>
</evidence>
<dbReference type="GO" id="GO:0005737">
    <property type="term" value="C:cytoplasm"/>
    <property type="evidence" value="ECO:0007669"/>
    <property type="project" value="UniProtKB-SubCell"/>
</dbReference>
<feature type="binding site" evidence="9">
    <location>
        <position position="132"/>
    </location>
    <ligand>
        <name>Zn(2+)</name>
        <dbReference type="ChEBI" id="CHEBI:29105"/>
        <note>catalytic</note>
    </ligand>
</feature>
<reference evidence="11" key="1">
    <citation type="submission" date="2017-04" db="EMBL/GenBank/DDBJ databases">
        <authorList>
            <person name="Song Y."/>
            <person name="Cho B.-K."/>
        </authorList>
    </citation>
    <scope>NUCLEOTIDE SEQUENCE [LARGE SCALE GENOMIC DNA]</scope>
    <source>
        <strain evidence="11">SL1</strain>
    </source>
</reference>
<sequence>MIFIDDRQSKIEISDEIEKNIVNIIEYALQEEKVNIPCEVSVIFVDNEKIEEINNENRNIDKVTDVLSFPMLDYEKGKVFKDIYKDFNFSYVDLDDGSLVLGDIVLSLEKAKEQSLEFNHSFIREVIYLTIHSVLHLLGYDHMEEDEKSVMRKREEQILEKFHLTR</sequence>
<dbReference type="GO" id="GO:0004521">
    <property type="term" value="F:RNA endonuclease activity"/>
    <property type="evidence" value="ECO:0007669"/>
    <property type="project" value="UniProtKB-UniRule"/>
</dbReference>
<protein>
    <recommendedName>
        <fullName evidence="9">Endoribonuclease YbeY</fullName>
        <ecNumber evidence="9">3.1.-.-</ecNumber>
    </recommendedName>
</protein>
<dbReference type="Proteomes" id="UP000244910">
    <property type="component" value="Chromosome"/>
</dbReference>
<accession>A0A2U8DKS3</accession>
<keyword evidence="7 9" id="KW-0378">Hydrolase</keyword>
<evidence type="ECO:0000256" key="8">
    <source>
        <dbReference type="ARBA" id="ARBA00022833"/>
    </source>
</evidence>
<dbReference type="PANTHER" id="PTHR46986:SF1">
    <property type="entry name" value="ENDORIBONUCLEASE YBEY, CHLOROPLASTIC"/>
    <property type="match status" value="1"/>
</dbReference>
<evidence type="ECO:0000256" key="5">
    <source>
        <dbReference type="ARBA" id="ARBA00022723"/>
    </source>
</evidence>
<dbReference type="PROSITE" id="PS01306">
    <property type="entry name" value="UPF0054"/>
    <property type="match status" value="1"/>
</dbReference>
<dbReference type="InterPro" id="IPR020549">
    <property type="entry name" value="YbeY_CS"/>
</dbReference>
<evidence type="ECO:0000256" key="9">
    <source>
        <dbReference type="HAMAP-Rule" id="MF_00009"/>
    </source>
</evidence>
<comment type="cofactor">
    <cofactor evidence="9">
        <name>Zn(2+)</name>
        <dbReference type="ChEBI" id="CHEBI:29105"/>
    </cofactor>
    <text evidence="9">Binds 1 zinc ion.</text>
</comment>
<dbReference type="GO" id="GO:0008270">
    <property type="term" value="F:zinc ion binding"/>
    <property type="evidence" value="ECO:0007669"/>
    <property type="project" value="UniProtKB-UniRule"/>
</dbReference>
<keyword evidence="5 9" id="KW-0479">Metal-binding</keyword>
<gene>
    <name evidence="9" type="primary">ybeY</name>
    <name evidence="10" type="ORF">B9W14_02055</name>
</gene>
<dbReference type="KEGG" id="cdrk:B9W14_02055"/>
<comment type="function">
    <text evidence="9">Single strand-specific metallo-endoribonuclease involved in late-stage 70S ribosome quality control and in maturation of the 3' terminus of the 16S rRNA.</text>
</comment>
<dbReference type="EC" id="3.1.-.-" evidence="9"/>
<dbReference type="GO" id="GO:0006364">
    <property type="term" value="P:rRNA processing"/>
    <property type="evidence" value="ECO:0007669"/>
    <property type="project" value="UniProtKB-UniRule"/>
</dbReference>
<dbReference type="PANTHER" id="PTHR46986">
    <property type="entry name" value="ENDORIBONUCLEASE YBEY, CHLOROPLASTIC"/>
    <property type="match status" value="1"/>
</dbReference>
<comment type="subcellular location">
    <subcellularLocation>
        <location evidence="9">Cytoplasm</location>
    </subcellularLocation>
</comment>
<dbReference type="InterPro" id="IPR002036">
    <property type="entry name" value="YbeY"/>
</dbReference>
<keyword evidence="6 9" id="KW-0255">Endonuclease</keyword>
<evidence type="ECO:0000256" key="4">
    <source>
        <dbReference type="ARBA" id="ARBA00022722"/>
    </source>
</evidence>
<proteinExistence type="inferred from homology"/>
<evidence type="ECO:0000256" key="3">
    <source>
        <dbReference type="ARBA" id="ARBA00022552"/>
    </source>
</evidence>
<evidence type="ECO:0000256" key="7">
    <source>
        <dbReference type="ARBA" id="ARBA00022801"/>
    </source>
</evidence>
<dbReference type="OrthoDB" id="9807740at2"/>
<keyword evidence="3 9" id="KW-0698">rRNA processing</keyword>
<evidence type="ECO:0000313" key="10">
    <source>
        <dbReference type="EMBL" id="AWI03326.1"/>
    </source>
</evidence>